<comment type="caution">
    <text evidence="2">The sequence shown here is derived from an EMBL/GenBank/DDBJ whole genome shotgun (WGS) entry which is preliminary data.</text>
</comment>
<accession>A0AAE0U8M1</accession>
<organism evidence="2 3">
    <name type="scientific">Podospora didyma</name>
    <dbReference type="NCBI Taxonomy" id="330526"/>
    <lineage>
        <taxon>Eukaryota</taxon>
        <taxon>Fungi</taxon>
        <taxon>Dikarya</taxon>
        <taxon>Ascomycota</taxon>
        <taxon>Pezizomycotina</taxon>
        <taxon>Sordariomycetes</taxon>
        <taxon>Sordariomycetidae</taxon>
        <taxon>Sordariales</taxon>
        <taxon>Podosporaceae</taxon>
        <taxon>Podospora</taxon>
    </lineage>
</organism>
<feature type="transmembrane region" description="Helical" evidence="1">
    <location>
        <begin position="199"/>
        <end position="219"/>
    </location>
</feature>
<sequence length="577" mass="63414">EFKNTNAPIALSASLTASSTLTNDIFASSFSSDDLFTQDYYHPRTSGTQAPDHTAHPHGPISPELAGKYFNLKTEGDCLTVALVPVLLATLLSIPIELYTSSLKPMLPFRALDYAGGSLAEDSLCLPRSSILAPMIGIRFLWQFRDPLPILSVLLSLLATILVSLLSETIRLELPVPSQCPSGRVCPIGLRKSEMPIRAAEGLLAAMAVIILSLCLMLARWESGIATKPWSIANIASLLSTADLRSSMLSIPPRVDGTNLRDSEITRARRGGPQHSGATGPPPTIYGIGVMATLLQDNNAIPTLTVRDPPKRTPAKPRRRWSMSPRKQEVLLRSLFLFLIICLLVLILYYENTVVENPQDSPFEAFMHSQSFGVRILFTAMGTIVTAFWDYYFTRNFFPSRYHSGAVTSLPRPQVARDSILLSPPSSVFIGLWRALRTRDIMLANIALATLLAKFTPILFSSIPFRNKDTWKMHEACAWLSIAILSYMVVVLLVVSVFWGVKRRPFMPVEPTSIAGCMYYVCDSAMLGDLEGLAVMGERERDRLVCEMGRRYVFGGMVGTMSGVGSVGVDYAPCAGR</sequence>
<feature type="transmembrane region" description="Helical" evidence="1">
    <location>
        <begin position="370"/>
        <end position="393"/>
    </location>
</feature>
<keyword evidence="1" id="KW-0472">Membrane</keyword>
<gene>
    <name evidence="2" type="ORF">B0H63DRAFT_385723</name>
</gene>
<feature type="transmembrane region" description="Helical" evidence="1">
    <location>
        <begin position="330"/>
        <end position="350"/>
    </location>
</feature>
<feature type="non-terminal residue" evidence="2">
    <location>
        <position position="1"/>
    </location>
</feature>
<name>A0AAE0U8M1_9PEZI</name>
<keyword evidence="3" id="KW-1185">Reference proteome</keyword>
<protein>
    <submittedName>
        <fullName evidence="2">Uncharacterized protein</fullName>
    </submittedName>
</protein>
<evidence type="ECO:0000313" key="3">
    <source>
        <dbReference type="Proteomes" id="UP001285441"/>
    </source>
</evidence>
<dbReference type="InterPro" id="IPR021840">
    <property type="entry name" value="DUF3433"/>
</dbReference>
<keyword evidence="1" id="KW-1133">Transmembrane helix</keyword>
<evidence type="ECO:0000256" key="1">
    <source>
        <dbReference type="SAM" id="Phobius"/>
    </source>
</evidence>
<dbReference type="Proteomes" id="UP001285441">
    <property type="component" value="Unassembled WGS sequence"/>
</dbReference>
<dbReference type="PANTHER" id="PTHR37544">
    <property type="entry name" value="SPRAY-RELATED"/>
    <property type="match status" value="1"/>
</dbReference>
<proteinExistence type="predicted"/>
<keyword evidence="1" id="KW-0812">Transmembrane</keyword>
<dbReference type="AlphaFoldDB" id="A0AAE0U8M1"/>
<evidence type="ECO:0000313" key="2">
    <source>
        <dbReference type="EMBL" id="KAK3395046.1"/>
    </source>
</evidence>
<feature type="transmembrane region" description="Helical" evidence="1">
    <location>
        <begin position="441"/>
        <end position="460"/>
    </location>
</feature>
<reference evidence="2" key="1">
    <citation type="journal article" date="2023" name="Mol. Phylogenet. Evol.">
        <title>Genome-scale phylogeny and comparative genomics of the fungal order Sordariales.</title>
        <authorList>
            <person name="Hensen N."/>
            <person name="Bonometti L."/>
            <person name="Westerberg I."/>
            <person name="Brannstrom I.O."/>
            <person name="Guillou S."/>
            <person name="Cros-Aarteil S."/>
            <person name="Calhoun S."/>
            <person name="Haridas S."/>
            <person name="Kuo A."/>
            <person name="Mondo S."/>
            <person name="Pangilinan J."/>
            <person name="Riley R."/>
            <person name="LaButti K."/>
            <person name="Andreopoulos B."/>
            <person name="Lipzen A."/>
            <person name="Chen C."/>
            <person name="Yan M."/>
            <person name="Daum C."/>
            <person name="Ng V."/>
            <person name="Clum A."/>
            <person name="Steindorff A."/>
            <person name="Ohm R.A."/>
            <person name="Martin F."/>
            <person name="Silar P."/>
            <person name="Natvig D.O."/>
            <person name="Lalanne C."/>
            <person name="Gautier V."/>
            <person name="Ament-Velasquez S.L."/>
            <person name="Kruys A."/>
            <person name="Hutchinson M.I."/>
            <person name="Powell A.J."/>
            <person name="Barry K."/>
            <person name="Miller A.N."/>
            <person name="Grigoriev I.V."/>
            <person name="Debuchy R."/>
            <person name="Gladieux P."/>
            <person name="Hiltunen Thoren M."/>
            <person name="Johannesson H."/>
        </authorList>
    </citation>
    <scope>NUCLEOTIDE SEQUENCE</scope>
    <source>
        <strain evidence="2">CBS 232.78</strain>
    </source>
</reference>
<dbReference type="PANTHER" id="PTHR37544:SF3">
    <property type="entry name" value="SPRAY"/>
    <property type="match status" value="1"/>
</dbReference>
<feature type="transmembrane region" description="Helical" evidence="1">
    <location>
        <begin position="480"/>
        <end position="501"/>
    </location>
</feature>
<dbReference type="EMBL" id="JAULSW010000001">
    <property type="protein sequence ID" value="KAK3395046.1"/>
    <property type="molecule type" value="Genomic_DNA"/>
</dbReference>
<feature type="transmembrane region" description="Helical" evidence="1">
    <location>
        <begin position="148"/>
        <end position="167"/>
    </location>
</feature>
<dbReference type="Pfam" id="PF11915">
    <property type="entry name" value="DUF3433"/>
    <property type="match status" value="2"/>
</dbReference>
<reference evidence="2" key="2">
    <citation type="submission" date="2023-06" db="EMBL/GenBank/DDBJ databases">
        <authorList>
            <consortium name="Lawrence Berkeley National Laboratory"/>
            <person name="Haridas S."/>
            <person name="Hensen N."/>
            <person name="Bonometti L."/>
            <person name="Westerberg I."/>
            <person name="Brannstrom I.O."/>
            <person name="Guillou S."/>
            <person name="Cros-Aarteil S."/>
            <person name="Calhoun S."/>
            <person name="Kuo A."/>
            <person name="Mondo S."/>
            <person name="Pangilinan J."/>
            <person name="Riley R."/>
            <person name="LaButti K."/>
            <person name="Andreopoulos B."/>
            <person name="Lipzen A."/>
            <person name="Chen C."/>
            <person name="Yanf M."/>
            <person name="Daum C."/>
            <person name="Ng V."/>
            <person name="Clum A."/>
            <person name="Steindorff A."/>
            <person name="Ohm R."/>
            <person name="Martin F."/>
            <person name="Silar P."/>
            <person name="Natvig D."/>
            <person name="Lalanne C."/>
            <person name="Gautier V."/>
            <person name="Ament-velasquez S.L."/>
            <person name="Kruys A."/>
            <person name="Hutchinson M.I."/>
            <person name="Powell A.J."/>
            <person name="Barry K."/>
            <person name="Miller A.N."/>
            <person name="Grigoriev I.V."/>
            <person name="Debuchy R."/>
            <person name="Gladieux P."/>
            <person name="Thoren M.H."/>
            <person name="Johannesson H."/>
        </authorList>
    </citation>
    <scope>NUCLEOTIDE SEQUENCE</scope>
    <source>
        <strain evidence="2">CBS 232.78</strain>
    </source>
</reference>